<reference evidence="2 3" key="1">
    <citation type="submission" date="2020-02" db="EMBL/GenBank/DDBJ databases">
        <title>Draft genome sequence of two Spirosoma agri KCTC 52727 and Spirosoma terrae KCTC 52035.</title>
        <authorList>
            <person name="Rojas J."/>
            <person name="Ambika Manirajan B."/>
            <person name="Suarez C."/>
            <person name="Ratering S."/>
            <person name="Schnell S."/>
        </authorList>
    </citation>
    <scope>NUCLEOTIDE SEQUENCE [LARGE SCALE GENOMIC DNA]</scope>
    <source>
        <strain evidence="2 3">KCTC 52035</strain>
    </source>
</reference>
<evidence type="ECO:0000313" key="3">
    <source>
        <dbReference type="Proteomes" id="UP000474175"/>
    </source>
</evidence>
<proteinExistence type="predicted"/>
<evidence type="ECO:0000256" key="1">
    <source>
        <dbReference type="SAM" id="Phobius"/>
    </source>
</evidence>
<protein>
    <submittedName>
        <fullName evidence="2">Uncharacterized protein</fullName>
    </submittedName>
</protein>
<comment type="caution">
    <text evidence="2">The sequence shown here is derived from an EMBL/GenBank/DDBJ whole genome shotgun (WGS) entry which is preliminary data.</text>
</comment>
<dbReference type="EMBL" id="JAAFZH010000001">
    <property type="protein sequence ID" value="NDU93973.1"/>
    <property type="molecule type" value="Genomic_DNA"/>
</dbReference>
<sequence>MNNKTLSHGKLTNRMLTLWSFLFVFFVSIKAEAHVGSSGVIVQKQVGKYNLLISVTPPDVVPGTAKVTVFVEQGRVSSIGARPIYFRSGDKGAPTHDVLTAVGTNRYEGDLWLMDSGSSSVELSLDGPDGKQQVVVPVVAVATALRDMPAGTGWGLAALGLLLIVMIITIIGASNADGVVLPGQPAPKTLGRRRLVGMGVGLVVVTLILVGWRSWWNSTAEDYRNLQLYTATPVRSSINIADAQRKLTIQFDTTGFRKKQIRRLFSYVIPDHGKLMHAFLVRTPGLGAFAHLHPDRVDTLQYTSALPPTLPGGKYLLYADIVYRSGFAETLTDTVDVPFIKISAEAAAAAKPTDTDDSWLVTEPMGVKANAVNVPHLDNDMVVCGKPGASVKLEDGSTMLWMDKPSQVLEASKLYTLKFAVADAQGKAVTLEPYLGMGGHAAILRSDGTVYIHLHPVGTYSMAAEGSLVNRIADTSRTFRFPNAVTFRDSIDAYVAKLKTLPEAEKNKLLMAGMPPMSHTMKTNNMVEFPYAFPRAGHYRIWVQVKRNGRVLTGVFDTQVNEPLL</sequence>
<keyword evidence="3" id="KW-1185">Reference proteome</keyword>
<accession>A0A6L9L536</accession>
<evidence type="ECO:0000313" key="2">
    <source>
        <dbReference type="EMBL" id="NDU93973.1"/>
    </source>
</evidence>
<feature type="transmembrane region" description="Helical" evidence="1">
    <location>
        <begin position="195"/>
        <end position="216"/>
    </location>
</feature>
<feature type="transmembrane region" description="Helical" evidence="1">
    <location>
        <begin position="154"/>
        <end position="174"/>
    </location>
</feature>
<keyword evidence="1" id="KW-1133">Transmembrane helix</keyword>
<gene>
    <name evidence="2" type="ORF">GK108_03735</name>
</gene>
<organism evidence="2 3">
    <name type="scientific">Spirosoma terrae</name>
    <dbReference type="NCBI Taxonomy" id="1968276"/>
    <lineage>
        <taxon>Bacteria</taxon>
        <taxon>Pseudomonadati</taxon>
        <taxon>Bacteroidota</taxon>
        <taxon>Cytophagia</taxon>
        <taxon>Cytophagales</taxon>
        <taxon>Cytophagaceae</taxon>
        <taxon>Spirosoma</taxon>
    </lineage>
</organism>
<dbReference type="AlphaFoldDB" id="A0A6L9L536"/>
<keyword evidence="1" id="KW-0472">Membrane</keyword>
<keyword evidence="1" id="KW-0812">Transmembrane</keyword>
<dbReference type="Proteomes" id="UP000474175">
    <property type="component" value="Unassembled WGS sequence"/>
</dbReference>
<name>A0A6L9L536_9BACT</name>